<dbReference type="EC" id="3.5.1.14" evidence="4"/>
<dbReference type="GO" id="GO:0046872">
    <property type="term" value="F:metal ion binding"/>
    <property type="evidence" value="ECO:0007669"/>
    <property type="project" value="UniProtKB-KW"/>
</dbReference>
<feature type="binding site" evidence="2">
    <location>
        <position position="197"/>
    </location>
    <ligand>
        <name>Mn(2+)</name>
        <dbReference type="ChEBI" id="CHEBI:29035"/>
        <label>2</label>
    </ligand>
</feature>
<dbReference type="NCBIfam" id="TIGR01891">
    <property type="entry name" value="amidohydrolases"/>
    <property type="match status" value="1"/>
</dbReference>
<gene>
    <name evidence="4" type="ORF">PLANPX_1483</name>
</gene>
<evidence type="ECO:0000313" key="4">
    <source>
        <dbReference type="EMBL" id="BBO31871.1"/>
    </source>
</evidence>
<name>A0A5K7XAR9_9BACT</name>
<sequence length="427" mass="44767">MGYTCGNNAATYPSEPLPLWEGSSAPMPAWQQTLDAIVADATPDLVALRRRLHANPEPSGAELQTSLALYQALDQPGLALRMGPDGCGVLADNRSAAPGLPRIAFRGDIDALLIHEANDVPYRSTREGVMHACGHDAHAAIATHVALALHKLEASGAAPWPLRWRAILQPAEETAAGARSLIAAGALDGVSSIFALHVDPPRPTGEIGLCVGPFTANCNDVTIIVRGRGGHGARPHESRDPIAAAAQLVSSLYQFIPRTTDSFDSVVLSFGRIAGGQNANVIPEEVELDGTLRTLDDAVLAQTIEQIHQIARGVEEITATQIEVRVDGGIPSVRNDAAANRILEEAAETTPGVIARVIPRPSMGGEDFACYLDHVPGAMFRLGIAAGDGVIRPLHTPTFNVNEAALPLGVKILARAVILACEPAAGA</sequence>
<dbReference type="Gene3D" id="3.30.70.360">
    <property type="match status" value="1"/>
</dbReference>
<evidence type="ECO:0000313" key="5">
    <source>
        <dbReference type="Proteomes" id="UP000326837"/>
    </source>
</evidence>
<feature type="binding site" evidence="2">
    <location>
        <position position="133"/>
    </location>
    <ligand>
        <name>Mn(2+)</name>
        <dbReference type="ChEBI" id="CHEBI:29035"/>
        <label>2</label>
    </ligand>
</feature>
<dbReference type="FunFam" id="3.30.70.360:FF:000001">
    <property type="entry name" value="N-acetyldiaminopimelate deacetylase"/>
    <property type="match status" value="1"/>
</dbReference>
<dbReference type="GO" id="GO:0019877">
    <property type="term" value="P:diaminopimelate biosynthetic process"/>
    <property type="evidence" value="ECO:0007669"/>
    <property type="project" value="UniProtKB-ARBA"/>
</dbReference>
<feature type="domain" description="Peptidase M20 dimerisation" evidence="3">
    <location>
        <begin position="221"/>
        <end position="312"/>
    </location>
</feature>
<evidence type="ECO:0000256" key="2">
    <source>
        <dbReference type="PIRSR" id="PIRSR005962-1"/>
    </source>
</evidence>
<dbReference type="PANTHER" id="PTHR11014:SF63">
    <property type="entry name" value="METALLOPEPTIDASE, PUTATIVE (AFU_ORTHOLOGUE AFUA_6G09600)-RELATED"/>
    <property type="match status" value="1"/>
</dbReference>
<feature type="binding site" evidence="2">
    <location>
        <position position="173"/>
    </location>
    <ligand>
        <name>Mn(2+)</name>
        <dbReference type="ChEBI" id="CHEBI:29035"/>
        <label>1</label>
    </ligand>
</feature>
<dbReference type="SUPFAM" id="SSF53187">
    <property type="entry name" value="Zn-dependent exopeptidases"/>
    <property type="match status" value="1"/>
</dbReference>
<dbReference type="Proteomes" id="UP000326837">
    <property type="component" value="Chromosome"/>
</dbReference>
<dbReference type="KEGG" id="lpav:PLANPX_1483"/>
<evidence type="ECO:0000256" key="1">
    <source>
        <dbReference type="ARBA" id="ARBA00022801"/>
    </source>
</evidence>
<dbReference type="InterPro" id="IPR011650">
    <property type="entry name" value="Peptidase_M20_dimer"/>
</dbReference>
<accession>A0A5K7XAR9</accession>
<dbReference type="Gene3D" id="3.40.630.10">
    <property type="entry name" value="Zn peptidases"/>
    <property type="match status" value="1"/>
</dbReference>
<dbReference type="GO" id="GO:0004046">
    <property type="term" value="F:aminoacylase activity"/>
    <property type="evidence" value="ECO:0007669"/>
    <property type="project" value="UniProtKB-EC"/>
</dbReference>
<dbReference type="InterPro" id="IPR017439">
    <property type="entry name" value="Amidohydrolase"/>
</dbReference>
<dbReference type="SUPFAM" id="SSF55031">
    <property type="entry name" value="Bacterial exopeptidase dimerisation domain"/>
    <property type="match status" value="1"/>
</dbReference>
<dbReference type="Pfam" id="PF01546">
    <property type="entry name" value="Peptidase_M20"/>
    <property type="match status" value="1"/>
</dbReference>
<dbReference type="EMBL" id="AP021861">
    <property type="protein sequence ID" value="BBO31871.1"/>
    <property type="molecule type" value="Genomic_DNA"/>
</dbReference>
<dbReference type="GO" id="GO:0050118">
    <property type="term" value="F:N-acetyldiaminopimelate deacetylase activity"/>
    <property type="evidence" value="ECO:0007669"/>
    <property type="project" value="UniProtKB-ARBA"/>
</dbReference>
<keyword evidence="5" id="KW-1185">Reference proteome</keyword>
<keyword evidence="1 4" id="KW-0378">Hydrolase</keyword>
<keyword evidence="2" id="KW-0479">Metal-binding</keyword>
<comment type="cofactor">
    <cofactor evidence="2">
        <name>Mn(2+)</name>
        <dbReference type="ChEBI" id="CHEBI:29035"/>
    </cofactor>
    <text evidence="2">The Mn(2+) ion enhances activity.</text>
</comment>
<dbReference type="Pfam" id="PF07687">
    <property type="entry name" value="M20_dimer"/>
    <property type="match status" value="1"/>
</dbReference>
<dbReference type="InterPro" id="IPR036264">
    <property type="entry name" value="Bact_exopeptidase_dim_dom"/>
</dbReference>
<dbReference type="AlphaFoldDB" id="A0A5K7XAR9"/>
<dbReference type="InterPro" id="IPR002933">
    <property type="entry name" value="Peptidase_M20"/>
</dbReference>
<feature type="binding site" evidence="2">
    <location>
        <position position="395"/>
    </location>
    <ligand>
        <name>Mn(2+)</name>
        <dbReference type="ChEBI" id="CHEBI:29035"/>
        <label>2</label>
    </ligand>
</feature>
<dbReference type="PIRSF" id="PIRSF005962">
    <property type="entry name" value="Pept_M20D_amidohydro"/>
    <property type="match status" value="1"/>
</dbReference>
<reference evidence="5" key="1">
    <citation type="submission" date="2019-10" db="EMBL/GenBank/DDBJ databases">
        <title>Lacipirellula parvula gen. nov., sp. nov., representing a lineage of planctomycetes widespread in freshwater anoxic habitats, and description of the family Lacipirellulaceae.</title>
        <authorList>
            <person name="Dedysh S.N."/>
            <person name="Kulichevskaya I.S."/>
            <person name="Beletsky A.V."/>
            <person name="Rakitin A.L."/>
            <person name="Mardanov A.V."/>
            <person name="Ivanova A.A."/>
            <person name="Saltykova V.X."/>
            <person name="Rijpstra W.I.C."/>
            <person name="Sinninghe Damste J.S."/>
            <person name="Ravin N.V."/>
        </authorList>
    </citation>
    <scope>NUCLEOTIDE SEQUENCE [LARGE SCALE GENOMIC DNA]</scope>
    <source>
        <strain evidence="5">PX69</strain>
    </source>
</reference>
<keyword evidence="2" id="KW-0464">Manganese</keyword>
<organism evidence="4 5">
    <name type="scientific">Lacipirellula parvula</name>
    <dbReference type="NCBI Taxonomy" id="2650471"/>
    <lineage>
        <taxon>Bacteria</taxon>
        <taxon>Pseudomonadati</taxon>
        <taxon>Planctomycetota</taxon>
        <taxon>Planctomycetia</taxon>
        <taxon>Pirellulales</taxon>
        <taxon>Lacipirellulaceae</taxon>
        <taxon>Lacipirellula</taxon>
    </lineage>
</organism>
<dbReference type="PANTHER" id="PTHR11014">
    <property type="entry name" value="PEPTIDASE M20 FAMILY MEMBER"/>
    <property type="match status" value="1"/>
</dbReference>
<proteinExistence type="predicted"/>
<evidence type="ECO:0000259" key="3">
    <source>
        <dbReference type="Pfam" id="PF07687"/>
    </source>
</evidence>
<feature type="binding site" evidence="2">
    <location>
        <position position="135"/>
    </location>
    <ligand>
        <name>Mn(2+)</name>
        <dbReference type="ChEBI" id="CHEBI:29035"/>
        <label>2</label>
    </ligand>
</feature>
<protein>
    <submittedName>
        <fullName evidence="4">N-acyl-L-amino acid amidohydrolase</fullName>
        <ecNumber evidence="4">3.5.1.14</ecNumber>
    </submittedName>
</protein>